<dbReference type="PROSITE" id="PS51257">
    <property type="entry name" value="PROKAR_LIPOPROTEIN"/>
    <property type="match status" value="1"/>
</dbReference>
<protein>
    <recommendedName>
        <fullName evidence="4">Arabinogalactan endo-beta-1,4-galactanase</fullName>
        <ecNumber evidence="4">3.2.1.89</ecNumber>
    </recommendedName>
</protein>
<dbReference type="EMBL" id="JALPQF010000004">
    <property type="protein sequence ID" value="MCK8479981.1"/>
    <property type="molecule type" value="Genomic_DNA"/>
</dbReference>
<evidence type="ECO:0000256" key="1">
    <source>
        <dbReference type="ARBA" id="ARBA00010687"/>
    </source>
</evidence>
<dbReference type="Pfam" id="PF07745">
    <property type="entry name" value="Glyco_hydro_53"/>
    <property type="match status" value="1"/>
</dbReference>
<dbReference type="PANTHER" id="PTHR34983:SF2">
    <property type="entry name" value="ENDO-BETA-1,4-GALACTANASE"/>
    <property type="match status" value="1"/>
</dbReference>
<sequence>MKYLYVFIGLILIVSCNSSDLKNNEEEQDDITPPDPIATFYKGMDLSFQSELETYNINYRDETGTVVDLLDFVEDNGTNLVRLKLWHTPQNGQNSLTDVKAYAQRVKSKNMAFLLDIHYSDFWADPGTQTPPSAWQNMTDIEIRTAVYTYTKDVITQLKNQNTLPEIIQIGNETDSGFLWNYGKVWDAFSDNWSNYAALVGEAIRAIKDVDTQDEVQIMLHHSNVENAIYFFTELEPFSLDFDMIGLSYYPQFQTKNLNLVASKVNELATTFEKDIFMVEVAYPFTLDWNDNQNNFIGNINQTIPEFTPSPEGQKAYMEWLINMIKTIPEDRGKGFCYWAPDWIAFSGNESTSTNGSAWENQCLFDFNNKALPAFDAFRIN</sequence>
<keyword evidence="2 4" id="KW-0378">Hydrolase</keyword>
<dbReference type="EC" id="3.2.1.89" evidence="4"/>
<accession>A0ABT0H6K2</accession>
<comment type="caution">
    <text evidence="5">The sequence shown here is derived from an EMBL/GenBank/DDBJ whole genome shotgun (WGS) entry which is preliminary data.</text>
</comment>
<reference evidence="5" key="1">
    <citation type="submission" date="2022-04" db="EMBL/GenBank/DDBJ databases">
        <authorList>
            <person name="Ren T."/>
        </authorList>
    </citation>
    <scope>NUCLEOTIDE SEQUENCE</scope>
    <source>
        <strain evidence="5">F63249</strain>
    </source>
</reference>
<evidence type="ECO:0000256" key="4">
    <source>
        <dbReference type="RuleBase" id="RU361192"/>
    </source>
</evidence>
<dbReference type="Gene3D" id="3.20.20.80">
    <property type="entry name" value="Glycosidases"/>
    <property type="match status" value="1"/>
</dbReference>
<dbReference type="RefSeq" id="WP_248412199.1">
    <property type="nucleotide sequence ID" value="NZ_JALPQF010000004.1"/>
</dbReference>
<dbReference type="Proteomes" id="UP001203687">
    <property type="component" value="Unassembled WGS sequence"/>
</dbReference>
<gene>
    <name evidence="5" type="ORF">MUY34_05070</name>
</gene>
<dbReference type="InterPro" id="IPR017853">
    <property type="entry name" value="GH"/>
</dbReference>
<evidence type="ECO:0000313" key="6">
    <source>
        <dbReference type="Proteomes" id="UP001203687"/>
    </source>
</evidence>
<keyword evidence="6" id="KW-1185">Reference proteome</keyword>
<comment type="similarity">
    <text evidence="1 4">Belongs to the glycosyl hydrolase 53 family.</text>
</comment>
<evidence type="ECO:0000256" key="3">
    <source>
        <dbReference type="ARBA" id="ARBA00023295"/>
    </source>
</evidence>
<evidence type="ECO:0000313" key="5">
    <source>
        <dbReference type="EMBL" id="MCK8479981.1"/>
    </source>
</evidence>
<dbReference type="InterPro" id="IPR011683">
    <property type="entry name" value="Glyco_hydro_53"/>
</dbReference>
<dbReference type="PANTHER" id="PTHR34983">
    <property type="entry name" value="ARABINOGALACTAN ENDO-BETA-1,4-GALACTANASE A"/>
    <property type="match status" value="1"/>
</dbReference>
<proteinExistence type="inferred from homology"/>
<organism evidence="5 6">
    <name type="scientific">Psychroserpens algicola</name>
    <dbReference type="NCBI Taxonomy" id="1719034"/>
    <lineage>
        <taxon>Bacteria</taxon>
        <taxon>Pseudomonadati</taxon>
        <taxon>Bacteroidota</taxon>
        <taxon>Flavobacteriia</taxon>
        <taxon>Flavobacteriales</taxon>
        <taxon>Flavobacteriaceae</taxon>
        <taxon>Psychroserpens</taxon>
    </lineage>
</organism>
<comment type="catalytic activity">
    <reaction evidence="4">
        <text>The enzyme specifically hydrolyzes (1-&gt;4)-beta-D-galactosidic linkages in type I arabinogalactans.</text>
        <dbReference type="EC" id="3.2.1.89"/>
    </reaction>
</comment>
<name>A0ABT0H6K2_9FLAO</name>
<keyword evidence="3 4" id="KW-0326">Glycosidase</keyword>
<dbReference type="SUPFAM" id="SSF51445">
    <property type="entry name" value="(Trans)glycosidases"/>
    <property type="match status" value="1"/>
</dbReference>
<evidence type="ECO:0000256" key="2">
    <source>
        <dbReference type="ARBA" id="ARBA00022801"/>
    </source>
</evidence>